<dbReference type="EMBL" id="BAABGZ010000013">
    <property type="protein sequence ID" value="GAA4352513.1"/>
    <property type="molecule type" value="Genomic_DNA"/>
</dbReference>
<dbReference type="RefSeq" id="WP_345234835.1">
    <property type="nucleotide sequence ID" value="NZ_BAABGZ010000013.1"/>
</dbReference>
<evidence type="ECO:0000313" key="1">
    <source>
        <dbReference type="EMBL" id="GAA4352513.1"/>
    </source>
</evidence>
<name>A0ABP8I751_9BACT</name>
<reference evidence="2" key="1">
    <citation type="journal article" date="2019" name="Int. J. Syst. Evol. Microbiol.">
        <title>The Global Catalogue of Microorganisms (GCM) 10K type strain sequencing project: providing services to taxonomists for standard genome sequencing and annotation.</title>
        <authorList>
            <consortium name="The Broad Institute Genomics Platform"/>
            <consortium name="The Broad Institute Genome Sequencing Center for Infectious Disease"/>
            <person name="Wu L."/>
            <person name="Ma J."/>
        </authorList>
    </citation>
    <scope>NUCLEOTIDE SEQUENCE [LARGE SCALE GENOMIC DNA]</scope>
    <source>
        <strain evidence="2">JCM 17923</strain>
    </source>
</reference>
<keyword evidence="2" id="KW-1185">Reference proteome</keyword>
<gene>
    <name evidence="1" type="ORF">GCM10023185_12290</name>
</gene>
<protein>
    <submittedName>
        <fullName evidence="1">Uncharacterized protein</fullName>
    </submittedName>
</protein>
<accession>A0ABP8I751</accession>
<comment type="caution">
    <text evidence="1">The sequence shown here is derived from an EMBL/GenBank/DDBJ whole genome shotgun (WGS) entry which is preliminary data.</text>
</comment>
<sequence>MKKGNRISAALPNTAVDKILEALDTIEGQLPFLLTLSPEESRGLRHLGFDGIPYAQAGLDAVRASTAFTRRSFDLAEFEKDLDLHAQLRRVRARLAPLSQKLEDTFRVVGADIMVTADDLYEDMRKDNGETEAIQAARQQMRKRYGYRKAAKAPSPAS</sequence>
<organism evidence="1 2">
    <name type="scientific">Hymenobacter saemangeumensis</name>
    <dbReference type="NCBI Taxonomy" id="1084522"/>
    <lineage>
        <taxon>Bacteria</taxon>
        <taxon>Pseudomonadati</taxon>
        <taxon>Bacteroidota</taxon>
        <taxon>Cytophagia</taxon>
        <taxon>Cytophagales</taxon>
        <taxon>Hymenobacteraceae</taxon>
        <taxon>Hymenobacter</taxon>
    </lineage>
</organism>
<evidence type="ECO:0000313" key="2">
    <source>
        <dbReference type="Proteomes" id="UP001501153"/>
    </source>
</evidence>
<dbReference type="Proteomes" id="UP001501153">
    <property type="component" value="Unassembled WGS sequence"/>
</dbReference>
<proteinExistence type="predicted"/>